<dbReference type="InterPro" id="IPR011335">
    <property type="entry name" value="Restrct_endonuc-II-like"/>
</dbReference>
<evidence type="ECO:0000313" key="3">
    <source>
        <dbReference type="EMBL" id="QDV33299.1"/>
    </source>
</evidence>
<dbReference type="Pfam" id="PF05685">
    <property type="entry name" value="Uma2"/>
    <property type="match status" value="1"/>
</dbReference>
<dbReference type="KEGG" id="tpla:ElP_11420"/>
<dbReference type="PANTHER" id="PTHR35400:SF1">
    <property type="entry name" value="SLR1083 PROTEIN"/>
    <property type="match status" value="1"/>
</dbReference>
<dbReference type="PANTHER" id="PTHR35400">
    <property type="entry name" value="SLR1083 PROTEIN"/>
    <property type="match status" value="1"/>
</dbReference>
<dbReference type="Proteomes" id="UP000317835">
    <property type="component" value="Chromosome"/>
</dbReference>
<dbReference type="CDD" id="cd06260">
    <property type="entry name" value="DUF820-like"/>
    <property type="match status" value="1"/>
</dbReference>
<proteinExistence type="predicted"/>
<feature type="region of interest" description="Disordered" evidence="1">
    <location>
        <begin position="1"/>
        <end position="24"/>
    </location>
</feature>
<dbReference type="AlphaFoldDB" id="A0A518GXI5"/>
<sequence length="204" mass="22182">MATASRLPSMAPIPSPPAPEPPAGRVRFTVSDYYRMAEAGILDEDSRVELIDGDLIAMCPIGPRHSAEVNRLTALLSARLAGRAIVSVQNPIRLDDHSEPEPDLMLVRPREDYYASAHPGPADALLLIEVMDSSAAYDRGTKLGLYARFGVAEVWLIDLDEYRVEVHLAPVDGIYTQRLIRGRGQAVAPAAFPDVELDVDAILG</sequence>
<gene>
    <name evidence="3" type="ORF">ElP_11420</name>
</gene>
<name>A0A518GXI5_9BACT</name>
<dbReference type="SUPFAM" id="SSF52980">
    <property type="entry name" value="Restriction endonuclease-like"/>
    <property type="match status" value="1"/>
</dbReference>
<evidence type="ECO:0000313" key="4">
    <source>
        <dbReference type="Proteomes" id="UP000317835"/>
    </source>
</evidence>
<feature type="domain" description="Putative restriction endonuclease" evidence="2">
    <location>
        <begin position="31"/>
        <end position="199"/>
    </location>
</feature>
<feature type="compositionally biased region" description="Pro residues" evidence="1">
    <location>
        <begin position="11"/>
        <end position="22"/>
    </location>
</feature>
<evidence type="ECO:0000256" key="1">
    <source>
        <dbReference type="SAM" id="MobiDB-lite"/>
    </source>
</evidence>
<dbReference type="EMBL" id="CP036426">
    <property type="protein sequence ID" value="QDV33299.1"/>
    <property type="molecule type" value="Genomic_DNA"/>
</dbReference>
<protein>
    <recommendedName>
        <fullName evidence="2">Putative restriction endonuclease domain-containing protein</fullName>
    </recommendedName>
</protein>
<dbReference type="InterPro" id="IPR008538">
    <property type="entry name" value="Uma2"/>
</dbReference>
<evidence type="ECO:0000259" key="2">
    <source>
        <dbReference type="Pfam" id="PF05685"/>
    </source>
</evidence>
<keyword evidence="4" id="KW-1185">Reference proteome</keyword>
<dbReference type="Gene3D" id="3.90.1570.10">
    <property type="entry name" value="tt1808, chain A"/>
    <property type="match status" value="1"/>
</dbReference>
<organism evidence="3 4">
    <name type="scientific">Tautonia plasticadhaerens</name>
    <dbReference type="NCBI Taxonomy" id="2527974"/>
    <lineage>
        <taxon>Bacteria</taxon>
        <taxon>Pseudomonadati</taxon>
        <taxon>Planctomycetota</taxon>
        <taxon>Planctomycetia</taxon>
        <taxon>Isosphaerales</taxon>
        <taxon>Isosphaeraceae</taxon>
        <taxon>Tautonia</taxon>
    </lineage>
</organism>
<dbReference type="InterPro" id="IPR012296">
    <property type="entry name" value="Nuclease_put_TT1808"/>
</dbReference>
<accession>A0A518GXI5</accession>
<reference evidence="3 4" key="1">
    <citation type="submission" date="2019-02" db="EMBL/GenBank/DDBJ databases">
        <title>Deep-cultivation of Planctomycetes and their phenomic and genomic characterization uncovers novel biology.</title>
        <authorList>
            <person name="Wiegand S."/>
            <person name="Jogler M."/>
            <person name="Boedeker C."/>
            <person name="Pinto D."/>
            <person name="Vollmers J."/>
            <person name="Rivas-Marin E."/>
            <person name="Kohn T."/>
            <person name="Peeters S.H."/>
            <person name="Heuer A."/>
            <person name="Rast P."/>
            <person name="Oberbeckmann S."/>
            <person name="Bunk B."/>
            <person name="Jeske O."/>
            <person name="Meyerdierks A."/>
            <person name="Storesund J.E."/>
            <person name="Kallscheuer N."/>
            <person name="Luecker S."/>
            <person name="Lage O.M."/>
            <person name="Pohl T."/>
            <person name="Merkel B.J."/>
            <person name="Hornburger P."/>
            <person name="Mueller R.-W."/>
            <person name="Bruemmer F."/>
            <person name="Labrenz M."/>
            <person name="Spormann A.M."/>
            <person name="Op den Camp H."/>
            <person name="Overmann J."/>
            <person name="Amann R."/>
            <person name="Jetten M.S.M."/>
            <person name="Mascher T."/>
            <person name="Medema M.H."/>
            <person name="Devos D.P."/>
            <person name="Kaster A.-K."/>
            <person name="Ovreas L."/>
            <person name="Rohde M."/>
            <person name="Galperin M.Y."/>
            <person name="Jogler C."/>
        </authorList>
    </citation>
    <scope>NUCLEOTIDE SEQUENCE [LARGE SCALE GENOMIC DNA]</scope>
    <source>
        <strain evidence="3 4">ElP</strain>
    </source>
</reference>